<evidence type="ECO:0000256" key="3">
    <source>
        <dbReference type="ARBA" id="ARBA00023125"/>
    </source>
</evidence>
<dbReference type="Gene3D" id="3.40.190.10">
    <property type="entry name" value="Periplasmic binding protein-like II"/>
    <property type="match status" value="2"/>
</dbReference>
<dbReference type="InterPro" id="IPR036388">
    <property type="entry name" value="WH-like_DNA-bd_sf"/>
</dbReference>
<dbReference type="SUPFAM" id="SSF46785">
    <property type="entry name" value="Winged helix' DNA-binding domain"/>
    <property type="match status" value="1"/>
</dbReference>
<dbReference type="PANTHER" id="PTHR30419:SF8">
    <property type="entry name" value="NITROGEN ASSIMILATION TRANSCRIPTIONAL ACTIVATOR-RELATED"/>
    <property type="match status" value="1"/>
</dbReference>
<dbReference type="Proteomes" id="UP000283709">
    <property type="component" value="Unassembled WGS sequence"/>
</dbReference>
<sequence length="330" mass="35523">MHHRSISQLSLTRKLTLNQLSVFESILRVRSFVGAANEMRLTQSAVTKIVQELEACFEVPLFQRSSRGVIPTELAELLSPHVVSLLAQMRCLTDTLDEFRMGTGGQVMVGTLISAAAQLVPDAIVLLKESAPQVRVVVREGPTAQLFPALATSELDVVVGRLPEADWPVAQAFLLSHHPLLEEGLCIVAGPAQRFGAGERMTLRQLIDGPWILPNTESPFRATAETLFHAAGLPLPQDVVESLSLLTNLGIMSRTPRVALLPSTAAQQLANLGCLQILPVDGMPCFGDVGFSVRKDRPLSPAVGLFLECLRRVGPGAGHTIETHSGTMPG</sequence>
<evidence type="ECO:0000313" key="7">
    <source>
        <dbReference type="Proteomes" id="UP000283709"/>
    </source>
</evidence>
<dbReference type="Pfam" id="PF03466">
    <property type="entry name" value="LysR_substrate"/>
    <property type="match status" value="1"/>
</dbReference>
<evidence type="ECO:0000256" key="2">
    <source>
        <dbReference type="ARBA" id="ARBA00023015"/>
    </source>
</evidence>
<evidence type="ECO:0000256" key="1">
    <source>
        <dbReference type="ARBA" id="ARBA00009437"/>
    </source>
</evidence>
<dbReference type="PROSITE" id="PS50931">
    <property type="entry name" value="HTH_LYSR"/>
    <property type="match status" value="1"/>
</dbReference>
<dbReference type="PANTHER" id="PTHR30419">
    <property type="entry name" value="HTH-TYPE TRANSCRIPTIONAL REGULATOR YBHD"/>
    <property type="match status" value="1"/>
</dbReference>
<protein>
    <submittedName>
        <fullName evidence="6">LysR family transcriptional regulator</fullName>
    </submittedName>
</protein>
<dbReference type="SUPFAM" id="SSF53850">
    <property type="entry name" value="Periplasmic binding protein-like II"/>
    <property type="match status" value="1"/>
</dbReference>
<dbReference type="InterPro" id="IPR005119">
    <property type="entry name" value="LysR_subst-bd"/>
</dbReference>
<name>A0A420GJI2_9BURK</name>
<dbReference type="InterPro" id="IPR050950">
    <property type="entry name" value="HTH-type_LysR_regulators"/>
</dbReference>
<dbReference type="AlphaFoldDB" id="A0A420GJI2"/>
<dbReference type="GO" id="GO:0003677">
    <property type="term" value="F:DNA binding"/>
    <property type="evidence" value="ECO:0007669"/>
    <property type="project" value="UniProtKB-KW"/>
</dbReference>
<comment type="caution">
    <text evidence="6">The sequence shown here is derived from an EMBL/GenBank/DDBJ whole genome shotgun (WGS) entry which is preliminary data.</text>
</comment>
<dbReference type="InterPro" id="IPR000847">
    <property type="entry name" value="LysR_HTH_N"/>
</dbReference>
<gene>
    <name evidence="6" type="ORF">BCY88_27270</name>
</gene>
<proteinExistence type="inferred from homology"/>
<dbReference type="RefSeq" id="WP_120345488.1">
    <property type="nucleotide sequence ID" value="NZ_MCAS01000016.1"/>
</dbReference>
<dbReference type="GO" id="GO:0003700">
    <property type="term" value="F:DNA-binding transcription factor activity"/>
    <property type="evidence" value="ECO:0007669"/>
    <property type="project" value="InterPro"/>
</dbReference>
<evidence type="ECO:0000256" key="4">
    <source>
        <dbReference type="ARBA" id="ARBA00023163"/>
    </source>
</evidence>
<dbReference type="InterPro" id="IPR036390">
    <property type="entry name" value="WH_DNA-bd_sf"/>
</dbReference>
<reference evidence="6 7" key="1">
    <citation type="submission" date="2016-07" db="EMBL/GenBank/DDBJ databases">
        <title>Genome analysis of Burkholderia fungorum ES3-20.</title>
        <authorList>
            <person name="Xu D."/>
            <person name="Yao R."/>
            <person name="Zheng S."/>
        </authorList>
    </citation>
    <scope>NUCLEOTIDE SEQUENCE [LARGE SCALE GENOMIC DNA]</scope>
    <source>
        <strain evidence="6 7">ES3-20</strain>
    </source>
</reference>
<feature type="domain" description="HTH lysR-type" evidence="5">
    <location>
        <begin position="15"/>
        <end position="72"/>
    </location>
</feature>
<dbReference type="OrthoDB" id="8627799at2"/>
<dbReference type="Pfam" id="PF00126">
    <property type="entry name" value="HTH_1"/>
    <property type="match status" value="1"/>
</dbReference>
<dbReference type="EMBL" id="MCAS01000016">
    <property type="protein sequence ID" value="RKF45419.1"/>
    <property type="molecule type" value="Genomic_DNA"/>
</dbReference>
<keyword evidence="2" id="KW-0805">Transcription regulation</keyword>
<comment type="similarity">
    <text evidence="1">Belongs to the LysR transcriptional regulatory family.</text>
</comment>
<evidence type="ECO:0000259" key="5">
    <source>
        <dbReference type="PROSITE" id="PS50931"/>
    </source>
</evidence>
<accession>A0A420GJI2</accession>
<organism evidence="6 7">
    <name type="scientific">Paraburkholderia fungorum</name>
    <dbReference type="NCBI Taxonomy" id="134537"/>
    <lineage>
        <taxon>Bacteria</taxon>
        <taxon>Pseudomonadati</taxon>
        <taxon>Pseudomonadota</taxon>
        <taxon>Betaproteobacteria</taxon>
        <taxon>Burkholderiales</taxon>
        <taxon>Burkholderiaceae</taxon>
        <taxon>Paraburkholderia</taxon>
    </lineage>
</organism>
<dbReference type="GO" id="GO:0005829">
    <property type="term" value="C:cytosol"/>
    <property type="evidence" value="ECO:0007669"/>
    <property type="project" value="TreeGrafter"/>
</dbReference>
<evidence type="ECO:0000313" key="6">
    <source>
        <dbReference type="EMBL" id="RKF45419.1"/>
    </source>
</evidence>
<keyword evidence="3" id="KW-0238">DNA-binding</keyword>
<keyword evidence="4" id="KW-0804">Transcription</keyword>
<dbReference type="Gene3D" id="1.10.10.10">
    <property type="entry name" value="Winged helix-like DNA-binding domain superfamily/Winged helix DNA-binding domain"/>
    <property type="match status" value="1"/>
</dbReference>